<feature type="domain" description="NrpR regulatory" evidence="1">
    <location>
        <begin position="339"/>
        <end position="568"/>
    </location>
</feature>
<dbReference type="SUPFAM" id="SSF46785">
    <property type="entry name" value="Winged helix' DNA-binding domain"/>
    <property type="match status" value="1"/>
</dbReference>
<proteinExistence type="predicted"/>
<gene>
    <name evidence="3" type="ORF">ASJ80_04375</name>
</gene>
<dbReference type="InterPro" id="IPR036388">
    <property type="entry name" value="WH-like_DNA-bd_sf"/>
</dbReference>
<dbReference type="OrthoDB" id="358798at2157"/>
<reference evidence="3 4" key="1">
    <citation type="journal article" date="2017" name="BMC Genomics">
        <title>Genomic analysis of methanogenic archaea reveals a shift towards energy conservation.</title>
        <authorList>
            <person name="Gilmore S.P."/>
            <person name="Henske J.K."/>
            <person name="Sexton J.A."/>
            <person name="Solomon K.V."/>
            <person name="Seppala S."/>
            <person name="Yoo J.I."/>
            <person name="Huyett L.M."/>
            <person name="Pressman A."/>
            <person name="Cogan J.Z."/>
            <person name="Kivenson V."/>
            <person name="Peng X."/>
            <person name="Tan Y."/>
            <person name="Valentine D.L."/>
            <person name="O'Malley M.A."/>
        </authorList>
    </citation>
    <scope>NUCLEOTIDE SEQUENCE [LARGE SCALE GENOMIC DNA]</scope>
    <source>
        <strain evidence="3 4">M.o.H.</strain>
    </source>
</reference>
<dbReference type="AlphaFoldDB" id="A0A2A2H1H9"/>
<evidence type="ECO:0000313" key="3">
    <source>
        <dbReference type="EMBL" id="PAV03242.1"/>
    </source>
</evidence>
<feature type="domain" description="Ribonuclease R winged-helix" evidence="2">
    <location>
        <begin position="10"/>
        <end position="75"/>
    </location>
</feature>
<dbReference type="InterPro" id="IPR013668">
    <property type="entry name" value="RNase_R_HTH_12"/>
</dbReference>
<dbReference type="InterPro" id="IPR036984">
    <property type="entry name" value="NrpR_dom_sf"/>
</dbReference>
<keyword evidence="4" id="KW-1185">Reference proteome</keyword>
<evidence type="ECO:0000259" key="1">
    <source>
        <dbReference type="Pfam" id="PF01995"/>
    </source>
</evidence>
<dbReference type="Gene3D" id="3.30.70.1360">
    <property type="entry name" value="mj0159-like"/>
    <property type="match status" value="3"/>
</dbReference>
<protein>
    <recommendedName>
        <fullName evidence="5">NrpR transcriptional repressor</fullName>
    </recommendedName>
</protein>
<dbReference type="InterPro" id="IPR002846">
    <property type="entry name" value="NRD"/>
</dbReference>
<name>A0A2A2H1H9_METBR</name>
<dbReference type="InterPro" id="IPR038982">
    <property type="entry name" value="NrpR"/>
</dbReference>
<sequence>MPDETDRKMIEILRILADQNKVLGAKTIAEELKRKGYNLGERAVRYHMRILDEKGFTERIGYAGREITEKGLKELEKGLIYDQVDFAFSKFEGMIYKTSLDPQEGKGSVIVNTSSFIYDQKVVDIIKEVFSKGIAVSPYVKFNDNRSSEEKTSDNNEIMLNTICGTTIDGMLLNAGIPVIPQYGGLVKVENYVPKRFTELISYKETSMTPIEAFTAKEITSVLDIAREGTGLLPANFRIIPAVARDNAVNLFKQFQKIGISGLLKIGKNGEPVLGVPVEDDMVGIAITGGIAPLCAAKEAGCSVNIKLAENIMEFGDMEKLVPSKPALKTSNSETGEKVKFLLSKAWNLIYNVDFDIETQKGDVIVNVSYVTNDDLDDALEIINRVFQTKPEYCTSKFYKIIPHADGDRTGIATVCSFTIDGILVKNDILVTPKYSGILEIEEKGPRFTELTSYSGSSLDPHEVYISKGMTSVLDSLEGTGRILASLREIPYMARSSAIDILDKVQETGFSILKIGNPSELLYNAKVERYHVGIAAPGGLNPIAALNEEDIPVNVKAVETMMNLSDMEEF</sequence>
<dbReference type="PANTHER" id="PTHR41964">
    <property type="entry name" value="GLOBAL NITROGEN REGULATOR NRPR"/>
    <property type="match status" value="1"/>
</dbReference>
<dbReference type="Pfam" id="PF01995">
    <property type="entry name" value="NRD1_2"/>
    <property type="match status" value="2"/>
</dbReference>
<dbReference type="InterPro" id="IPR036390">
    <property type="entry name" value="WH_DNA-bd_sf"/>
</dbReference>
<evidence type="ECO:0000259" key="2">
    <source>
        <dbReference type="Pfam" id="PF08461"/>
    </source>
</evidence>
<accession>A0A2A2H1H9</accession>
<dbReference type="Proteomes" id="UP000217784">
    <property type="component" value="Unassembled WGS sequence"/>
</dbReference>
<dbReference type="EMBL" id="LMVM01000039">
    <property type="protein sequence ID" value="PAV03242.1"/>
    <property type="molecule type" value="Genomic_DNA"/>
</dbReference>
<dbReference type="Pfam" id="PF08461">
    <property type="entry name" value="WHD_RNase_R"/>
    <property type="match status" value="1"/>
</dbReference>
<evidence type="ECO:0008006" key="5">
    <source>
        <dbReference type="Google" id="ProtNLM"/>
    </source>
</evidence>
<organism evidence="3 4">
    <name type="scientific">Methanobacterium bryantii</name>
    <dbReference type="NCBI Taxonomy" id="2161"/>
    <lineage>
        <taxon>Archaea</taxon>
        <taxon>Methanobacteriati</taxon>
        <taxon>Methanobacteriota</taxon>
        <taxon>Methanomada group</taxon>
        <taxon>Methanobacteria</taxon>
        <taxon>Methanobacteriales</taxon>
        <taxon>Methanobacteriaceae</taxon>
        <taxon>Methanobacterium</taxon>
    </lineage>
</organism>
<evidence type="ECO:0000313" key="4">
    <source>
        <dbReference type="Proteomes" id="UP000217784"/>
    </source>
</evidence>
<comment type="caution">
    <text evidence="3">The sequence shown here is derived from an EMBL/GenBank/DDBJ whole genome shotgun (WGS) entry which is preliminary data.</text>
</comment>
<dbReference type="RefSeq" id="WP_069585795.1">
    <property type="nucleotide sequence ID" value="NZ_LMVM01000039.1"/>
</dbReference>
<feature type="domain" description="NrpR regulatory" evidence="1">
    <location>
        <begin position="84"/>
        <end position="319"/>
    </location>
</feature>
<dbReference type="PANTHER" id="PTHR41964:SF1">
    <property type="entry name" value="GLOBAL NITROGEN REGULATOR NRPR"/>
    <property type="match status" value="1"/>
</dbReference>
<dbReference type="Gene3D" id="1.10.10.10">
    <property type="entry name" value="Winged helix-like DNA-binding domain superfamily/Winged helix DNA-binding domain"/>
    <property type="match status" value="1"/>
</dbReference>